<evidence type="ECO:0000313" key="2">
    <source>
        <dbReference type="EMBL" id="PHK04910.1"/>
    </source>
</evidence>
<sequence>MSLLNAAPNYEPIARLQNEFKNTPEVLEQGILPALEQIMLSQLPPGAHILELGCGSGYLAQQLHIRGYKVTGIDASKSLLNYAKKNAPESEFILSDIRQFDLPAIFDAALANDVFHFFHSNEDLKTAFKNIYTALKDGGIFVFNIPITDWLHEAAQNNNFNIVNINEQCSLIELFYYKPEERLWEIKVTGFELIDKNWQRSDTVWLRKDHFLEEVESTLKDAGFTQFNYYNTRDFGESEDIACFVCQKTSLNTESSQ</sequence>
<dbReference type="InterPro" id="IPR029063">
    <property type="entry name" value="SAM-dependent_MTases_sf"/>
</dbReference>
<dbReference type="GO" id="GO:0032259">
    <property type="term" value="P:methylation"/>
    <property type="evidence" value="ECO:0007669"/>
    <property type="project" value="UniProtKB-KW"/>
</dbReference>
<dbReference type="SUPFAM" id="SSF53335">
    <property type="entry name" value="S-adenosyl-L-methionine-dependent methyltransferases"/>
    <property type="match status" value="1"/>
</dbReference>
<keyword evidence="2" id="KW-0489">Methyltransferase</keyword>
<dbReference type="AlphaFoldDB" id="A0A9Q6ELX0"/>
<name>A0A9Q6ELX0_NOSLI</name>
<evidence type="ECO:0000313" key="3">
    <source>
        <dbReference type="Proteomes" id="UP000222310"/>
    </source>
</evidence>
<protein>
    <submittedName>
        <fullName evidence="2">Methyltransferase type 11</fullName>
    </submittedName>
</protein>
<feature type="domain" description="Methyltransferase type 11" evidence="1">
    <location>
        <begin position="50"/>
        <end position="143"/>
    </location>
</feature>
<dbReference type="GO" id="GO:0008757">
    <property type="term" value="F:S-adenosylmethionine-dependent methyltransferase activity"/>
    <property type="evidence" value="ECO:0007669"/>
    <property type="project" value="InterPro"/>
</dbReference>
<dbReference type="RefSeq" id="WP_099066307.1">
    <property type="nucleotide sequence ID" value="NZ_LAHD01000020.1"/>
</dbReference>
<keyword evidence="2" id="KW-0808">Transferase</keyword>
<dbReference type="Pfam" id="PF08241">
    <property type="entry name" value="Methyltransf_11"/>
    <property type="match status" value="1"/>
</dbReference>
<gene>
    <name evidence="2" type="ORF">VF08_09580</name>
</gene>
<dbReference type="Gene3D" id="3.40.50.150">
    <property type="entry name" value="Vaccinia Virus protein VP39"/>
    <property type="match status" value="1"/>
</dbReference>
<dbReference type="CDD" id="cd02440">
    <property type="entry name" value="AdoMet_MTases"/>
    <property type="match status" value="1"/>
</dbReference>
<dbReference type="PANTHER" id="PTHR43861">
    <property type="entry name" value="TRANS-ACONITATE 2-METHYLTRANSFERASE-RELATED"/>
    <property type="match status" value="1"/>
</dbReference>
<dbReference type="InterPro" id="IPR013216">
    <property type="entry name" value="Methyltransf_11"/>
</dbReference>
<dbReference type="EMBL" id="LAHD01000020">
    <property type="protein sequence ID" value="PHK04910.1"/>
    <property type="molecule type" value="Genomic_DNA"/>
</dbReference>
<dbReference type="GeneID" id="57094046"/>
<dbReference type="Proteomes" id="UP000222310">
    <property type="component" value="Unassembled WGS sequence"/>
</dbReference>
<organism evidence="2 3">
    <name type="scientific">Nostoc linckia z8</name>
    <dbReference type="NCBI Taxonomy" id="1628746"/>
    <lineage>
        <taxon>Bacteria</taxon>
        <taxon>Bacillati</taxon>
        <taxon>Cyanobacteriota</taxon>
        <taxon>Cyanophyceae</taxon>
        <taxon>Nostocales</taxon>
        <taxon>Nostocaceae</taxon>
        <taxon>Nostoc</taxon>
    </lineage>
</organism>
<comment type="caution">
    <text evidence="2">The sequence shown here is derived from an EMBL/GenBank/DDBJ whole genome shotgun (WGS) entry which is preliminary data.</text>
</comment>
<accession>A0A9Q6ELX0</accession>
<evidence type="ECO:0000259" key="1">
    <source>
        <dbReference type="Pfam" id="PF08241"/>
    </source>
</evidence>
<reference evidence="2 3" key="1">
    <citation type="submission" date="2015-02" db="EMBL/GenBank/DDBJ databases">
        <title>Nostoc linckia genome annotation.</title>
        <authorList>
            <person name="Zhou Z."/>
        </authorList>
    </citation>
    <scope>NUCLEOTIDE SEQUENCE [LARGE SCALE GENOMIC DNA]</scope>
    <source>
        <strain evidence="3">z8</strain>
    </source>
</reference>
<proteinExistence type="predicted"/>